<dbReference type="PROSITE" id="PS51257">
    <property type="entry name" value="PROKAR_LIPOPROTEIN"/>
    <property type="match status" value="1"/>
</dbReference>
<evidence type="ECO:0000256" key="2">
    <source>
        <dbReference type="SAM" id="SignalP"/>
    </source>
</evidence>
<keyword evidence="2" id="KW-0732">Signal</keyword>
<proteinExistence type="predicted"/>
<reference evidence="4 5" key="1">
    <citation type="journal article" date="2015" name="Genome Announc.">
        <title>Expanding the biotechnology potential of lactobacilli through comparative genomics of 213 strains and associated genera.</title>
        <authorList>
            <person name="Sun Z."/>
            <person name="Harris H.M."/>
            <person name="McCann A."/>
            <person name="Guo C."/>
            <person name="Argimon S."/>
            <person name="Zhang W."/>
            <person name="Yang X."/>
            <person name="Jeffery I.B."/>
            <person name="Cooney J.C."/>
            <person name="Kagawa T.F."/>
            <person name="Liu W."/>
            <person name="Song Y."/>
            <person name="Salvetti E."/>
            <person name="Wrobel A."/>
            <person name="Rasinkangas P."/>
            <person name="Parkhill J."/>
            <person name="Rea M.C."/>
            <person name="O'Sullivan O."/>
            <person name="Ritari J."/>
            <person name="Douillard F.P."/>
            <person name="Paul Ross R."/>
            <person name="Yang R."/>
            <person name="Briner A.E."/>
            <person name="Felis G.E."/>
            <person name="de Vos W.M."/>
            <person name="Barrangou R."/>
            <person name="Klaenhammer T.R."/>
            <person name="Caufield P.W."/>
            <person name="Cui Y."/>
            <person name="Zhang H."/>
            <person name="O'Toole P.W."/>
        </authorList>
    </citation>
    <scope>NUCLEOTIDE SEQUENCE [LARGE SCALE GENOMIC DNA]</scope>
    <source>
        <strain evidence="4 5">DSM 18630</strain>
    </source>
</reference>
<gene>
    <name evidence="4" type="ORF">FC89_GL002243</name>
</gene>
<feature type="region of interest" description="Disordered" evidence="1">
    <location>
        <begin position="28"/>
        <end position="64"/>
    </location>
</feature>
<dbReference type="AlphaFoldDB" id="A0A0R1VSL0"/>
<dbReference type="OrthoDB" id="2149782at2"/>
<accession>A0A0R1VSL0</accession>
<comment type="caution">
    <text evidence="4">The sequence shown here is derived from an EMBL/GenBank/DDBJ whole genome shotgun (WGS) entry which is preliminary data.</text>
</comment>
<keyword evidence="5" id="KW-1185">Reference proteome</keyword>
<evidence type="ECO:0000313" key="5">
    <source>
        <dbReference type="Proteomes" id="UP000051451"/>
    </source>
</evidence>
<organism evidence="4 5">
    <name type="scientific">Liquorilactobacillus ghanensis DSM 18630</name>
    <dbReference type="NCBI Taxonomy" id="1423750"/>
    <lineage>
        <taxon>Bacteria</taxon>
        <taxon>Bacillati</taxon>
        <taxon>Bacillota</taxon>
        <taxon>Bacilli</taxon>
        <taxon>Lactobacillales</taxon>
        <taxon>Lactobacillaceae</taxon>
        <taxon>Liquorilactobacillus</taxon>
    </lineage>
</organism>
<sequence length="312" mass="34566">MGRHIMKKVLVLEGILLSSLVLAACTTSNNHTNSSSSTSIKKQLKSSKKAKSSVSKTTPSANTLWNTKKNRQLAQFIAAWGPSMNQIYKEYTPDNNVNYYGVRYPNELAKNTTVVDGTPVSIEYSKNGKGNKDYEVVAVYSDAENQETMNAHLYLFAIHNNQPVALVTMQNQGAEDGKYHFSETKNSDVSKNFSSIFNNQGTSFKKNSTTTSSNKLDPDHVAATLLVEWHNNGDGSDVSAEYYADSTGGEFGDGVLPSTSKYYIVGNMVKITTYAGKPSQQIPFSEVEKYYEEHKETVDHQLSLMTKTQKED</sequence>
<protein>
    <recommendedName>
        <fullName evidence="3">DUF4767 domain-containing protein</fullName>
    </recommendedName>
</protein>
<dbReference type="STRING" id="1423750.FC89_GL002243"/>
<dbReference type="Proteomes" id="UP000051451">
    <property type="component" value="Unassembled WGS sequence"/>
</dbReference>
<dbReference type="Pfam" id="PF15983">
    <property type="entry name" value="DUF4767"/>
    <property type="match status" value="1"/>
</dbReference>
<evidence type="ECO:0000313" key="4">
    <source>
        <dbReference type="EMBL" id="KRM04556.1"/>
    </source>
</evidence>
<evidence type="ECO:0000256" key="1">
    <source>
        <dbReference type="SAM" id="MobiDB-lite"/>
    </source>
</evidence>
<dbReference type="InterPro" id="IPR031927">
    <property type="entry name" value="DUF4767"/>
</dbReference>
<dbReference type="PATRIC" id="fig|1423750.3.peg.2283"/>
<name>A0A0R1VSL0_9LACO</name>
<feature type="signal peptide" evidence="2">
    <location>
        <begin position="1"/>
        <end position="23"/>
    </location>
</feature>
<dbReference type="EMBL" id="AZGB01000027">
    <property type="protein sequence ID" value="KRM04556.1"/>
    <property type="molecule type" value="Genomic_DNA"/>
</dbReference>
<evidence type="ECO:0000259" key="3">
    <source>
        <dbReference type="Pfam" id="PF15983"/>
    </source>
</evidence>
<feature type="compositionally biased region" description="Basic residues" evidence="1">
    <location>
        <begin position="42"/>
        <end position="51"/>
    </location>
</feature>
<feature type="chain" id="PRO_5038718605" description="DUF4767 domain-containing protein" evidence="2">
    <location>
        <begin position="24"/>
        <end position="312"/>
    </location>
</feature>
<feature type="domain" description="DUF4767" evidence="3">
    <location>
        <begin position="63"/>
        <end position="196"/>
    </location>
</feature>
<feature type="compositionally biased region" description="Low complexity" evidence="1">
    <location>
        <begin position="28"/>
        <end position="41"/>
    </location>
</feature>